<protein>
    <recommendedName>
        <fullName evidence="6">BPTI/Kunitz inhibitor domain-containing protein</fullName>
    </recommendedName>
</protein>
<name>R7TGV6_CAPTE</name>
<proteinExistence type="predicted"/>
<comment type="subcellular location">
    <subcellularLocation>
        <location evidence="1">Secreted</location>
    </subcellularLocation>
</comment>
<dbReference type="OrthoDB" id="4473401at2759"/>
<keyword evidence="3" id="KW-0646">Protease inhibitor</keyword>
<organism evidence="7">
    <name type="scientific">Capitella teleta</name>
    <name type="common">Polychaete worm</name>
    <dbReference type="NCBI Taxonomy" id="283909"/>
    <lineage>
        <taxon>Eukaryota</taxon>
        <taxon>Metazoa</taxon>
        <taxon>Spiralia</taxon>
        <taxon>Lophotrochozoa</taxon>
        <taxon>Annelida</taxon>
        <taxon>Polychaeta</taxon>
        <taxon>Sedentaria</taxon>
        <taxon>Scolecida</taxon>
        <taxon>Capitellidae</taxon>
        <taxon>Capitella</taxon>
    </lineage>
</organism>
<sequence>CNLPLDPLSRCRASMQRWFYNSSSMQCEEFMYGGCGGNANNFEALSTCQEQC</sequence>
<dbReference type="SMART" id="SM00131">
    <property type="entry name" value="KU"/>
    <property type="match status" value="1"/>
</dbReference>
<dbReference type="OMA" id="GRANIMR"/>
<evidence type="ECO:0000256" key="5">
    <source>
        <dbReference type="ARBA" id="ARBA00023157"/>
    </source>
</evidence>
<dbReference type="CDD" id="cd00109">
    <property type="entry name" value="Kunitz-type"/>
    <property type="match status" value="1"/>
</dbReference>
<keyword evidence="4" id="KW-0722">Serine protease inhibitor</keyword>
<dbReference type="GO" id="GO:0004867">
    <property type="term" value="F:serine-type endopeptidase inhibitor activity"/>
    <property type="evidence" value="ECO:0007669"/>
    <property type="project" value="UniProtKB-KW"/>
</dbReference>
<dbReference type="Proteomes" id="UP000014760">
    <property type="component" value="Unassembled WGS sequence"/>
</dbReference>
<feature type="non-terminal residue" evidence="7">
    <location>
        <position position="1"/>
    </location>
</feature>
<dbReference type="InterPro" id="IPR002223">
    <property type="entry name" value="Kunitz_BPTI"/>
</dbReference>
<dbReference type="PANTHER" id="PTHR10083">
    <property type="entry name" value="KUNITZ-TYPE PROTEASE INHIBITOR-RELATED"/>
    <property type="match status" value="1"/>
</dbReference>
<feature type="non-terminal residue" evidence="7">
    <location>
        <position position="52"/>
    </location>
</feature>
<dbReference type="STRING" id="283909.R7TGV6"/>
<evidence type="ECO:0000256" key="4">
    <source>
        <dbReference type="ARBA" id="ARBA00022900"/>
    </source>
</evidence>
<gene>
    <name evidence="7" type="ORF">CAPTEDRAFT_80994</name>
</gene>
<keyword evidence="9" id="KW-1185">Reference proteome</keyword>
<dbReference type="PROSITE" id="PS00280">
    <property type="entry name" value="BPTI_KUNITZ_1"/>
    <property type="match status" value="1"/>
</dbReference>
<dbReference type="PRINTS" id="PR00759">
    <property type="entry name" value="BASICPTASE"/>
</dbReference>
<dbReference type="EMBL" id="AMQN01013034">
    <property type="status" value="NOT_ANNOTATED_CDS"/>
    <property type="molecule type" value="Genomic_DNA"/>
</dbReference>
<dbReference type="SUPFAM" id="SSF57362">
    <property type="entry name" value="BPTI-like"/>
    <property type="match status" value="1"/>
</dbReference>
<dbReference type="FunFam" id="4.10.410.10:FF:000011">
    <property type="entry name" value="Tissue factor pathway inhibitor"/>
    <property type="match status" value="1"/>
</dbReference>
<evidence type="ECO:0000313" key="7">
    <source>
        <dbReference type="EMBL" id="ELT93048.1"/>
    </source>
</evidence>
<dbReference type="Gene3D" id="4.10.410.10">
    <property type="entry name" value="Pancreatic trypsin inhibitor Kunitz domain"/>
    <property type="match status" value="1"/>
</dbReference>
<dbReference type="GO" id="GO:0005615">
    <property type="term" value="C:extracellular space"/>
    <property type="evidence" value="ECO:0007669"/>
    <property type="project" value="TreeGrafter"/>
</dbReference>
<reference evidence="7 9" key="2">
    <citation type="journal article" date="2013" name="Nature">
        <title>Insights into bilaterian evolution from three spiralian genomes.</title>
        <authorList>
            <person name="Simakov O."/>
            <person name="Marletaz F."/>
            <person name="Cho S.J."/>
            <person name="Edsinger-Gonzales E."/>
            <person name="Havlak P."/>
            <person name="Hellsten U."/>
            <person name="Kuo D.H."/>
            <person name="Larsson T."/>
            <person name="Lv J."/>
            <person name="Arendt D."/>
            <person name="Savage R."/>
            <person name="Osoegawa K."/>
            <person name="de Jong P."/>
            <person name="Grimwood J."/>
            <person name="Chapman J.A."/>
            <person name="Shapiro H."/>
            <person name="Aerts A."/>
            <person name="Otillar R.P."/>
            <person name="Terry A.Y."/>
            <person name="Boore J.L."/>
            <person name="Grigoriev I.V."/>
            <person name="Lindberg D.R."/>
            <person name="Seaver E.C."/>
            <person name="Weisblat D.A."/>
            <person name="Putnam N.H."/>
            <person name="Rokhsar D.S."/>
        </authorList>
    </citation>
    <scope>NUCLEOTIDE SEQUENCE</scope>
    <source>
        <strain evidence="7 9">I ESC-2004</strain>
    </source>
</reference>
<dbReference type="EMBL" id="KB309911">
    <property type="protein sequence ID" value="ELT93048.1"/>
    <property type="molecule type" value="Genomic_DNA"/>
</dbReference>
<keyword evidence="5" id="KW-1015">Disulfide bond</keyword>
<reference evidence="8" key="3">
    <citation type="submission" date="2015-06" db="UniProtKB">
        <authorList>
            <consortium name="EnsemblMetazoa"/>
        </authorList>
    </citation>
    <scope>IDENTIFICATION</scope>
</reference>
<reference evidence="9" key="1">
    <citation type="submission" date="2012-12" db="EMBL/GenBank/DDBJ databases">
        <authorList>
            <person name="Hellsten U."/>
            <person name="Grimwood J."/>
            <person name="Chapman J.A."/>
            <person name="Shapiro H."/>
            <person name="Aerts A."/>
            <person name="Otillar R.P."/>
            <person name="Terry A.Y."/>
            <person name="Boore J.L."/>
            <person name="Simakov O."/>
            <person name="Marletaz F."/>
            <person name="Cho S.-J."/>
            <person name="Edsinger-Gonzales E."/>
            <person name="Havlak P."/>
            <person name="Kuo D.-H."/>
            <person name="Larsson T."/>
            <person name="Lv J."/>
            <person name="Arendt D."/>
            <person name="Savage R."/>
            <person name="Osoegawa K."/>
            <person name="de Jong P."/>
            <person name="Lindberg D.R."/>
            <person name="Seaver E.C."/>
            <person name="Weisblat D.A."/>
            <person name="Putnam N.H."/>
            <person name="Grigoriev I.V."/>
            <person name="Rokhsar D.S."/>
        </authorList>
    </citation>
    <scope>NUCLEOTIDE SEQUENCE</scope>
    <source>
        <strain evidence="9">I ESC-2004</strain>
    </source>
</reference>
<dbReference type="Pfam" id="PF00014">
    <property type="entry name" value="Kunitz_BPTI"/>
    <property type="match status" value="1"/>
</dbReference>
<dbReference type="InterPro" id="IPR036880">
    <property type="entry name" value="Kunitz_BPTI_sf"/>
</dbReference>
<dbReference type="MEROPS" id="I02.958"/>
<evidence type="ECO:0000256" key="1">
    <source>
        <dbReference type="ARBA" id="ARBA00004613"/>
    </source>
</evidence>
<dbReference type="HOGENOM" id="CLU_164133_4_4_1"/>
<dbReference type="PANTHER" id="PTHR10083:SF374">
    <property type="entry name" value="BPTI_KUNITZ INHIBITOR DOMAIN-CONTAINING PROTEIN"/>
    <property type="match status" value="1"/>
</dbReference>
<evidence type="ECO:0000313" key="9">
    <source>
        <dbReference type="Proteomes" id="UP000014760"/>
    </source>
</evidence>
<feature type="domain" description="BPTI/Kunitz inhibitor" evidence="6">
    <location>
        <begin position="1"/>
        <end position="52"/>
    </location>
</feature>
<dbReference type="InterPro" id="IPR050098">
    <property type="entry name" value="TFPI/VKTCI-like"/>
</dbReference>
<dbReference type="EnsemblMetazoa" id="CapteT80994">
    <property type="protein sequence ID" value="CapteP80994"/>
    <property type="gene ID" value="CapteG80994"/>
</dbReference>
<accession>R7TGV6</accession>
<dbReference type="InterPro" id="IPR020901">
    <property type="entry name" value="Prtase_inh_Kunz-CS"/>
</dbReference>
<evidence type="ECO:0000256" key="2">
    <source>
        <dbReference type="ARBA" id="ARBA00022525"/>
    </source>
</evidence>
<dbReference type="PROSITE" id="PS50279">
    <property type="entry name" value="BPTI_KUNITZ_2"/>
    <property type="match status" value="1"/>
</dbReference>
<evidence type="ECO:0000313" key="8">
    <source>
        <dbReference type="EnsemblMetazoa" id="CapteP80994"/>
    </source>
</evidence>
<keyword evidence="2" id="KW-0964">Secreted</keyword>
<evidence type="ECO:0000256" key="3">
    <source>
        <dbReference type="ARBA" id="ARBA00022690"/>
    </source>
</evidence>
<evidence type="ECO:0000259" key="6">
    <source>
        <dbReference type="PROSITE" id="PS50279"/>
    </source>
</evidence>
<dbReference type="AlphaFoldDB" id="R7TGV6"/>